<proteinExistence type="predicted"/>
<protein>
    <recommendedName>
        <fullName evidence="1">Beta-galactosidase trimerisation domain-containing protein</fullName>
    </recommendedName>
</protein>
<dbReference type="Pfam" id="PF08532">
    <property type="entry name" value="Glyco_hydro_42M"/>
    <property type="match status" value="1"/>
</dbReference>
<dbReference type="InterPro" id="IPR017853">
    <property type="entry name" value="GH"/>
</dbReference>
<evidence type="ECO:0000313" key="2">
    <source>
        <dbReference type="EMBL" id="HDP15872.1"/>
    </source>
</evidence>
<sequence>MLMARILQFNFEDKDLIYLDKITGSDVVNLARELHCDTIVLFARDAWGRAYFDSDVLRKTSRLGKRDFLREVIQEAKKDGIKVIVMIGHTTNPELYSQNPEWAQRNLKGEVIHMDTNPSLEKNPPLRWPLMCLNSPFLDYVVREAVEVLKYDVDGVFLDSFRYMPDLEKACFCNYCQTKFKEEMGRELPQRDDWDSLAYRESFLWRYKVNVDALKKIWESIKTHYPGTLLAYNSHPAGWKGRANTIVEMARNYLDVVFAEASEADYQPVGFLDEIVKLTKALSGGKRVWSTRNSFHMALTTTSTSPVVLRQGIREIFAAGGEPMVLVFSSTYIQSQSFKEPVKETFGEIEKLEEFMKDVTRVKYAGVVYSNRSRDWWGRNDPRHVTDDARGFYYALLYNGYPVDFIADNQLDAGSFSEYKVLLLGSVASLSKAGSKNLVSYVREGNGLVATYSTSLMDEKGSLLEEFQLKDILGVSFKGLLKYPWSYVILEREHAITTGINEKNILWGDYDRVFQTRRTSPFSGWHILVEPIDDIVIGYVAEPQSEFGYEYENGRSPPLIGNFTRAPAIVANPSRRVVYYSGQLGRLYWRLGLPSYEKMILNSTLWSGGMPPIKLNSRGIVLMEPYQRSGQLIVHLVNLTFDKRVIVRGNIDDPLMWHSTAESVWPPSSIVPQEVSIELRGYEVAKAWSPLSGKSYEIIRENDASKILVSLDEYELLVLDLK</sequence>
<dbReference type="AlphaFoldDB" id="A0A7C1GQT0"/>
<accession>A0A7C1GQT0</accession>
<organism evidence="2">
    <name type="scientific">Thermofilum adornatum</name>
    <dbReference type="NCBI Taxonomy" id="1365176"/>
    <lineage>
        <taxon>Archaea</taxon>
        <taxon>Thermoproteota</taxon>
        <taxon>Thermoprotei</taxon>
        <taxon>Thermofilales</taxon>
        <taxon>Thermofilaceae</taxon>
        <taxon>Thermofilum</taxon>
    </lineage>
</organism>
<reference evidence="2" key="1">
    <citation type="journal article" date="2020" name="mSystems">
        <title>Genome- and Community-Level Interaction Insights into Carbon Utilization and Element Cycling Functions of Hydrothermarchaeota in Hydrothermal Sediment.</title>
        <authorList>
            <person name="Zhou Z."/>
            <person name="Liu Y."/>
            <person name="Xu W."/>
            <person name="Pan J."/>
            <person name="Luo Z.H."/>
            <person name="Li M."/>
        </authorList>
    </citation>
    <scope>NUCLEOTIDE SEQUENCE [LARGE SCALE GENOMIC DNA]</scope>
    <source>
        <strain evidence="2">SpSt-116</strain>
    </source>
</reference>
<feature type="domain" description="Beta-galactosidase trimerisation" evidence="1">
    <location>
        <begin position="368"/>
        <end position="477"/>
    </location>
</feature>
<name>A0A7C1GQT0_9CREN</name>
<dbReference type="InterPro" id="IPR013738">
    <property type="entry name" value="Beta_galactosidase_Trimer"/>
</dbReference>
<dbReference type="InterPro" id="IPR029062">
    <property type="entry name" value="Class_I_gatase-like"/>
</dbReference>
<dbReference type="EMBL" id="DSAY01000165">
    <property type="protein sequence ID" value="HDP15872.1"/>
    <property type="molecule type" value="Genomic_DNA"/>
</dbReference>
<evidence type="ECO:0000259" key="1">
    <source>
        <dbReference type="Pfam" id="PF08532"/>
    </source>
</evidence>
<dbReference type="CDD" id="cd03143">
    <property type="entry name" value="A4_beta-galactosidase_middle_domain"/>
    <property type="match status" value="1"/>
</dbReference>
<dbReference type="GO" id="GO:0005975">
    <property type="term" value="P:carbohydrate metabolic process"/>
    <property type="evidence" value="ECO:0007669"/>
    <property type="project" value="InterPro"/>
</dbReference>
<dbReference type="InterPro" id="IPR028212">
    <property type="entry name" value="GHL6"/>
</dbReference>
<dbReference type="Gene3D" id="3.40.50.880">
    <property type="match status" value="1"/>
</dbReference>
<dbReference type="GO" id="GO:0004565">
    <property type="term" value="F:beta-galactosidase activity"/>
    <property type="evidence" value="ECO:0007669"/>
    <property type="project" value="InterPro"/>
</dbReference>
<dbReference type="Gene3D" id="3.20.20.80">
    <property type="entry name" value="Glycosidases"/>
    <property type="match status" value="1"/>
</dbReference>
<dbReference type="SUPFAM" id="SSF51445">
    <property type="entry name" value="(Trans)glycosidases"/>
    <property type="match status" value="1"/>
</dbReference>
<gene>
    <name evidence="2" type="ORF">ENN26_08905</name>
</gene>
<dbReference type="SUPFAM" id="SSF52317">
    <property type="entry name" value="Class I glutamine amidotransferase-like"/>
    <property type="match status" value="1"/>
</dbReference>
<comment type="caution">
    <text evidence="2">The sequence shown here is derived from an EMBL/GenBank/DDBJ whole genome shotgun (WGS) entry which is preliminary data.</text>
</comment>
<dbReference type="Pfam" id="PF14871">
    <property type="entry name" value="GHL6"/>
    <property type="match status" value="1"/>
</dbReference>